<evidence type="ECO:0000259" key="13">
    <source>
        <dbReference type="Pfam" id="PF13490"/>
    </source>
</evidence>
<keyword evidence="8" id="KW-0804">Transcription</keyword>
<keyword evidence="5 11" id="KW-1133">Transmembrane helix</keyword>
<evidence type="ECO:0000259" key="12">
    <source>
        <dbReference type="Pfam" id="PF10099"/>
    </source>
</evidence>
<evidence type="ECO:0000313" key="15">
    <source>
        <dbReference type="Proteomes" id="UP000515976"/>
    </source>
</evidence>
<evidence type="ECO:0000256" key="11">
    <source>
        <dbReference type="SAM" id="Phobius"/>
    </source>
</evidence>
<evidence type="ECO:0000256" key="4">
    <source>
        <dbReference type="ARBA" id="ARBA00022692"/>
    </source>
</evidence>
<dbReference type="InterPro" id="IPR027383">
    <property type="entry name" value="Znf_put"/>
</dbReference>
<organism evidence="14 15">
    <name type="scientific">Phycicoccus endophyticus</name>
    <dbReference type="NCBI Taxonomy" id="1690220"/>
    <lineage>
        <taxon>Bacteria</taxon>
        <taxon>Bacillati</taxon>
        <taxon>Actinomycetota</taxon>
        <taxon>Actinomycetes</taxon>
        <taxon>Micrococcales</taxon>
        <taxon>Intrasporangiaceae</taxon>
        <taxon>Phycicoccus</taxon>
    </lineage>
</organism>
<accession>A0A7G9R061</accession>
<dbReference type="AlphaFoldDB" id="A0A7G9R061"/>
<dbReference type="InterPro" id="IPR041916">
    <property type="entry name" value="Anti_sigma_zinc_sf"/>
</dbReference>
<proteinExistence type="predicted"/>
<dbReference type="Pfam" id="PF10099">
    <property type="entry name" value="RskA_C"/>
    <property type="match status" value="1"/>
</dbReference>
<name>A0A7G9R061_9MICO</name>
<dbReference type="PANTHER" id="PTHR37461:SF1">
    <property type="entry name" value="ANTI-SIGMA-K FACTOR RSKA"/>
    <property type="match status" value="1"/>
</dbReference>
<keyword evidence="7 11" id="KW-0472">Membrane</keyword>
<sequence length="239" mass="24853">MSPDLHHLTGAYAVDALDAEERAAFERHLPGCAACRDEVAELRAAAQTLGALTEATPPVGLRAAVLGGVSTVRPLPPRDEADSVLPLRRRRRARAASWLAAAAAVVLLVAGGLAWSPWSREEPARTALEQVERATDAATVTSRSGEVTATLAYSHELDRSAIAVSGLPSAPEGKTYQLWYIGADESARGAGFLVPADDGEGESVLRGSLRGAKAVGVTLEPAGGSPEPTTDPLMVMSLT</sequence>
<evidence type="ECO:0000256" key="7">
    <source>
        <dbReference type="ARBA" id="ARBA00023136"/>
    </source>
</evidence>
<gene>
    <name evidence="14" type="ORF">H9L10_12080</name>
</gene>
<feature type="transmembrane region" description="Helical" evidence="11">
    <location>
        <begin position="98"/>
        <end position="118"/>
    </location>
</feature>
<reference evidence="14 15" key="1">
    <citation type="submission" date="2020-08" db="EMBL/GenBank/DDBJ databases">
        <title>Genome sequence of Phycicoccus endophyticus JCM 31784T.</title>
        <authorList>
            <person name="Hyun D.-W."/>
            <person name="Bae J.-W."/>
        </authorList>
    </citation>
    <scope>NUCLEOTIDE SEQUENCE [LARGE SCALE GENOMIC DNA]</scope>
    <source>
        <strain evidence="14 15">JCM 31784</strain>
    </source>
</reference>
<dbReference type="GO" id="GO:0005886">
    <property type="term" value="C:plasma membrane"/>
    <property type="evidence" value="ECO:0007669"/>
    <property type="project" value="UniProtKB-SubCell"/>
</dbReference>
<dbReference type="KEGG" id="pei:H9L10_12080"/>
<dbReference type="InterPro" id="IPR051474">
    <property type="entry name" value="Anti-sigma-K/W_factor"/>
</dbReference>
<dbReference type="Pfam" id="PF13490">
    <property type="entry name" value="zf-HC2"/>
    <property type="match status" value="1"/>
</dbReference>
<dbReference type="GO" id="GO:0006417">
    <property type="term" value="P:regulation of translation"/>
    <property type="evidence" value="ECO:0007669"/>
    <property type="project" value="TreeGrafter"/>
</dbReference>
<evidence type="ECO:0000256" key="10">
    <source>
        <dbReference type="ARBA" id="ARBA00030803"/>
    </source>
</evidence>
<evidence type="ECO:0000256" key="8">
    <source>
        <dbReference type="ARBA" id="ARBA00023163"/>
    </source>
</evidence>
<protein>
    <recommendedName>
        <fullName evidence="10">Regulator of SigK</fullName>
    </recommendedName>
    <alternativeName>
        <fullName evidence="9">Sigma-K anti-sigma factor RskA</fullName>
    </alternativeName>
</protein>
<dbReference type="EMBL" id="CP060712">
    <property type="protein sequence ID" value="QNN48986.1"/>
    <property type="molecule type" value="Genomic_DNA"/>
</dbReference>
<evidence type="ECO:0000256" key="1">
    <source>
        <dbReference type="ARBA" id="ARBA00004167"/>
    </source>
</evidence>
<keyword evidence="6" id="KW-0805">Transcription regulation</keyword>
<evidence type="ECO:0000256" key="5">
    <source>
        <dbReference type="ARBA" id="ARBA00022989"/>
    </source>
</evidence>
<evidence type="ECO:0000256" key="9">
    <source>
        <dbReference type="ARBA" id="ARBA00029829"/>
    </source>
</evidence>
<evidence type="ECO:0000256" key="2">
    <source>
        <dbReference type="ARBA" id="ARBA00004236"/>
    </source>
</evidence>
<evidence type="ECO:0000313" key="14">
    <source>
        <dbReference type="EMBL" id="QNN48986.1"/>
    </source>
</evidence>
<feature type="domain" description="Putative zinc-finger" evidence="13">
    <location>
        <begin position="8"/>
        <end position="36"/>
    </location>
</feature>
<keyword evidence="3" id="KW-1003">Cell membrane</keyword>
<keyword evidence="15" id="KW-1185">Reference proteome</keyword>
<dbReference type="Gene3D" id="1.10.10.1320">
    <property type="entry name" value="Anti-sigma factor, zinc-finger domain"/>
    <property type="match status" value="1"/>
</dbReference>
<dbReference type="InterPro" id="IPR018764">
    <property type="entry name" value="RskA_C"/>
</dbReference>
<dbReference type="GO" id="GO:0016989">
    <property type="term" value="F:sigma factor antagonist activity"/>
    <property type="evidence" value="ECO:0007669"/>
    <property type="project" value="TreeGrafter"/>
</dbReference>
<keyword evidence="4 11" id="KW-0812">Transmembrane</keyword>
<dbReference type="RefSeq" id="WP_166103160.1">
    <property type="nucleotide sequence ID" value="NZ_BMMY01000011.1"/>
</dbReference>
<comment type="subcellular location">
    <subcellularLocation>
        <location evidence="2">Cell membrane</location>
    </subcellularLocation>
    <subcellularLocation>
        <location evidence="1">Membrane</location>
        <topology evidence="1">Single-pass membrane protein</topology>
    </subcellularLocation>
</comment>
<dbReference type="Proteomes" id="UP000515976">
    <property type="component" value="Chromosome"/>
</dbReference>
<dbReference type="PANTHER" id="PTHR37461">
    <property type="entry name" value="ANTI-SIGMA-K FACTOR RSKA"/>
    <property type="match status" value="1"/>
</dbReference>
<evidence type="ECO:0000256" key="6">
    <source>
        <dbReference type="ARBA" id="ARBA00023015"/>
    </source>
</evidence>
<feature type="domain" description="Anti-sigma K factor RskA C-terminal" evidence="12">
    <location>
        <begin position="98"/>
        <end position="232"/>
    </location>
</feature>
<evidence type="ECO:0000256" key="3">
    <source>
        <dbReference type="ARBA" id="ARBA00022475"/>
    </source>
</evidence>